<dbReference type="EMBL" id="RSED01000026">
    <property type="protein sequence ID" value="RRS01205.1"/>
    <property type="molecule type" value="Genomic_DNA"/>
</dbReference>
<evidence type="ECO:0000313" key="2">
    <source>
        <dbReference type="Proteomes" id="UP000269265"/>
    </source>
</evidence>
<name>A0A3R8RZ07_9BURK</name>
<comment type="caution">
    <text evidence="1">The sequence shown here is derived from an EMBL/GenBank/DDBJ whole genome shotgun (WGS) entry which is preliminary data.</text>
</comment>
<protein>
    <submittedName>
        <fullName evidence="1">Uncharacterized protein</fullName>
    </submittedName>
</protein>
<reference evidence="1 2" key="1">
    <citation type="submission" date="2018-12" db="EMBL/GenBank/DDBJ databases">
        <title>The whole draft genome of Aquabacterium sp. SJQ9.</title>
        <authorList>
            <person name="Sun L."/>
            <person name="Gao X."/>
            <person name="Chen W."/>
            <person name="Huang K."/>
        </authorList>
    </citation>
    <scope>NUCLEOTIDE SEQUENCE [LARGE SCALE GENOMIC DNA]</scope>
    <source>
        <strain evidence="1 2">SJQ9</strain>
    </source>
</reference>
<sequence length="105" mass="10692">MAGCASVAVDHDHITQRTAFALGIPASSFTISDRADSGVRTDYTVKTTTGKQYACYVTGSFGITGRVVSDAICSEVGKTSSPKPAAKPAASSQSCNALLKAAGKC</sequence>
<organism evidence="1 2">
    <name type="scientific">Aquabacterium soli</name>
    <dbReference type="NCBI Taxonomy" id="2493092"/>
    <lineage>
        <taxon>Bacteria</taxon>
        <taxon>Pseudomonadati</taxon>
        <taxon>Pseudomonadota</taxon>
        <taxon>Betaproteobacteria</taxon>
        <taxon>Burkholderiales</taxon>
        <taxon>Aquabacterium</taxon>
    </lineage>
</organism>
<proteinExistence type="predicted"/>
<evidence type="ECO:0000313" key="1">
    <source>
        <dbReference type="EMBL" id="RRS01205.1"/>
    </source>
</evidence>
<dbReference type="AlphaFoldDB" id="A0A3R8RZ07"/>
<dbReference type="OrthoDB" id="6893199at2"/>
<accession>A0A3R8RZ07</accession>
<dbReference type="Proteomes" id="UP000269265">
    <property type="component" value="Unassembled WGS sequence"/>
</dbReference>
<gene>
    <name evidence="1" type="ORF">EIP75_21705</name>
</gene>
<keyword evidence="2" id="KW-1185">Reference proteome</keyword>